<reference evidence="2" key="1">
    <citation type="submission" date="2017-10" db="EMBL/GenBank/DDBJ databases">
        <authorList>
            <person name="Banno H."/>
            <person name="Chua N.-H."/>
        </authorList>
    </citation>
    <scope>NUCLEOTIDE SEQUENCE [LARGE SCALE GENOMIC DNA]</scope>
</reference>
<keyword evidence="2" id="KW-1185">Reference proteome</keyword>
<organism evidence="1 2">
    <name type="scientific">Gordonia phage Gustav</name>
    <dbReference type="NCBI Taxonomy" id="2047872"/>
    <lineage>
        <taxon>Viruses</taxon>
        <taxon>Duplodnaviria</taxon>
        <taxon>Heunggongvirae</taxon>
        <taxon>Uroviricota</taxon>
        <taxon>Caudoviricetes</taxon>
        <taxon>Gustavvirus</taxon>
        <taxon>Gustavvirus gustav</taxon>
    </lineage>
</organism>
<dbReference type="EMBL" id="MG198784">
    <property type="protein sequence ID" value="ATW59125.1"/>
    <property type="molecule type" value="Genomic_DNA"/>
</dbReference>
<proteinExistence type="predicted"/>
<gene>
    <name evidence="1" type="ORF">PHIRE_GUSTAV_65</name>
</gene>
<evidence type="ECO:0000313" key="1">
    <source>
        <dbReference type="EMBL" id="ATW59125.1"/>
    </source>
</evidence>
<sequence length="80" mass="8876">MSEHVLASLPEISASNNEPGLFEHQLIKIEVRYPCTCGTTVRASEALPEASAVTDPRGWADMVRQVTARGRDLWEEHTRG</sequence>
<dbReference type="OrthoDB" id="38075at10239"/>
<accession>A0A2H4PA76</accession>
<name>A0A2H4PA76_9CAUD</name>
<evidence type="ECO:0000313" key="2">
    <source>
        <dbReference type="Proteomes" id="UP000241392"/>
    </source>
</evidence>
<dbReference type="Proteomes" id="UP000241392">
    <property type="component" value="Segment"/>
</dbReference>
<protein>
    <submittedName>
        <fullName evidence="1">Uncharacterized protein</fullName>
    </submittedName>
</protein>